<feature type="compositionally biased region" description="Polar residues" evidence="1">
    <location>
        <begin position="479"/>
        <end position="495"/>
    </location>
</feature>
<feature type="region of interest" description="Disordered" evidence="1">
    <location>
        <begin position="830"/>
        <end position="866"/>
    </location>
</feature>
<feature type="region of interest" description="Disordered" evidence="1">
    <location>
        <begin position="452"/>
        <end position="569"/>
    </location>
</feature>
<feature type="region of interest" description="Disordered" evidence="1">
    <location>
        <begin position="234"/>
        <end position="439"/>
    </location>
</feature>
<feature type="region of interest" description="Disordered" evidence="1">
    <location>
        <begin position="1315"/>
        <end position="1347"/>
    </location>
</feature>
<dbReference type="STRING" id="1531966.A0A0A1TA16"/>
<accession>A0A0A1TA16</accession>
<dbReference type="Proteomes" id="UP000039046">
    <property type="component" value="Unassembled WGS sequence"/>
</dbReference>
<feature type="compositionally biased region" description="Basic and acidic residues" evidence="1">
    <location>
        <begin position="537"/>
        <end position="550"/>
    </location>
</feature>
<feature type="compositionally biased region" description="Polar residues" evidence="1">
    <location>
        <begin position="460"/>
        <end position="472"/>
    </location>
</feature>
<keyword evidence="3" id="KW-1185">Reference proteome</keyword>
<reference evidence="2 3" key="1">
    <citation type="journal article" date="2015" name="Genome Announc.">
        <title>Draft Genome Sequence and Gene Annotation of the Entomopathogenic Fungus Verticillium hemipterigenum.</title>
        <authorList>
            <person name="Horn F."/>
            <person name="Habel A."/>
            <person name="Scharf D.H."/>
            <person name="Dworschak J."/>
            <person name="Brakhage A.A."/>
            <person name="Guthke R."/>
            <person name="Hertweck C."/>
            <person name="Linde J."/>
        </authorList>
    </citation>
    <scope>NUCLEOTIDE SEQUENCE [LARGE SCALE GENOMIC DNA]</scope>
</reference>
<dbReference type="OrthoDB" id="5382952at2759"/>
<feature type="compositionally biased region" description="Basic and acidic residues" evidence="1">
    <location>
        <begin position="735"/>
        <end position="744"/>
    </location>
</feature>
<dbReference type="CDD" id="cd02440">
    <property type="entry name" value="AdoMet_MTases"/>
    <property type="match status" value="1"/>
</dbReference>
<evidence type="ECO:0000313" key="2">
    <source>
        <dbReference type="EMBL" id="CEJ82179.1"/>
    </source>
</evidence>
<protein>
    <recommendedName>
        <fullName evidence="4">Methyltransferase type 11 domain-containing protein</fullName>
    </recommendedName>
</protein>
<feature type="compositionally biased region" description="Low complexity" evidence="1">
    <location>
        <begin position="248"/>
        <end position="259"/>
    </location>
</feature>
<feature type="region of interest" description="Disordered" evidence="1">
    <location>
        <begin position="735"/>
        <end position="766"/>
    </location>
</feature>
<feature type="compositionally biased region" description="Basic residues" evidence="1">
    <location>
        <begin position="756"/>
        <end position="765"/>
    </location>
</feature>
<name>A0A0A1TA16_9HYPO</name>
<gene>
    <name evidence="2" type="ORF">VHEMI02262</name>
</gene>
<feature type="compositionally biased region" description="Polar residues" evidence="1">
    <location>
        <begin position="166"/>
        <end position="181"/>
    </location>
</feature>
<feature type="compositionally biased region" description="Polar residues" evidence="1">
    <location>
        <begin position="83"/>
        <end position="92"/>
    </location>
</feature>
<dbReference type="HOGENOM" id="CLU_002714_1_0_1"/>
<feature type="compositionally biased region" description="Low complexity" evidence="1">
    <location>
        <begin position="135"/>
        <end position="145"/>
    </location>
</feature>
<dbReference type="SUPFAM" id="SSF53335">
    <property type="entry name" value="S-adenosyl-L-methionine-dependent methyltransferases"/>
    <property type="match status" value="1"/>
</dbReference>
<evidence type="ECO:0008006" key="4">
    <source>
        <dbReference type="Google" id="ProtNLM"/>
    </source>
</evidence>
<feature type="compositionally biased region" description="Low complexity" evidence="1">
    <location>
        <begin position="832"/>
        <end position="854"/>
    </location>
</feature>
<dbReference type="EMBL" id="CDHN01000001">
    <property type="protein sequence ID" value="CEJ82179.1"/>
    <property type="molecule type" value="Genomic_DNA"/>
</dbReference>
<feature type="compositionally biased region" description="Low complexity" evidence="1">
    <location>
        <begin position="105"/>
        <end position="126"/>
    </location>
</feature>
<feature type="region of interest" description="Disordered" evidence="1">
    <location>
        <begin position="626"/>
        <end position="690"/>
    </location>
</feature>
<sequence length="1413" mass="152775">MASIRGGYGLPARPSDGYKGPMRSRIPSSRSVSKPPVASEPVDPLPPQPSSATSNARQLRRVGSGSSSHHHSIPAFSNRPRHTPQNTGTDGLSSAGARPSLLHTQNGSGSSSSSRSYDSNSRSVQSNFSRKRSSTAESSASSQARIPKPSASLIGVSSERRKSRPSLESTPVAQFDRSITASPAEVSYSKATQPAITSTQPTPTPSIYPELDRYRNIQSITLSKESIDSLFKLSAHDLPPPTPNALFSGSSSQVSASPSTKFSESPGPFAISRDTTPTSISSQSPGIIAPKRFAASLKARQASPTRSRPPVTRRRTGSLTNEPESAVRDPRGLAAVRESTTSSSSNSTVREAERGTRKLQTSGVAIPPPLPSPPPRKSSQNFRSKNDRRPATAPKVAIPVVQNMESPVSPLKVSPTKTGPPSRPSREGTPNLDSDFFDPQPVIHTAIVARAIGTERRGSESTARVVQTSLTSPPLGPKSASTSHLPGLVNSSTVIKSHPPVSKRPTPQRSSEKGRPASPSPAPSFNSRFHFFGRKKSTQEDATAKAESKKLLRKGPAAGTGYEGYGRVGSIRRRSGGLTLGRSHQESLLSQESVTSQDSFFTDRMNPVVISGGSVIENQNRNSELAKLASSRPSLDSQDTASSVDIFKPESGGLQPSAMPRRRQQSIQSRRPSDSSESEGPTVKPSLALRRSLHRIKNAHEETLHTLNLPQPISIGKMSSPAINSLDTSIMSDESHVELQKEMSKSSVTSDSMPRKLQKRARSPRKWNLFSRSRQPSPERVAKPVSAQVTVVEKRPVPFYAMMDFPERYPDNMDVQLALQDAEVFPPNTVLPSVSTATSQQSSSNSSLPIPSTTNILPSGRPSRLPQVGRIPIAGSQRIERPVPKSFSRPFRASLPVSPRTTQFADPQFIAKGPTPPKSPNLVPDLTMEDSTVETGTMNLSTRASPGKSSVDYTHMGTEFLAFSPRKSSEDTVVTSSSSSASVLFAASTAIIPTPLDPPAEDEIWDEYDDFLADETLRPRQSTTSSKGVPFPLEKYNDRLVQEVKAESDKPSAPAPALDEVAKPEEDPAQPNSKRQSTASSSRTRLSDCSSVVSDYGTPLAQVNLRVGSMTVSKWLTFGHVMFSDLRHQMVPNSKEPKARLAVLVIDGLGNDDWSFYAAETYQSIDFYNLSPRPPVSPEQSKSAAFPSSPPNHHQIQYMSNFDKFPFAAKRFDAIVYRFPIAAPETHYRNIVTEARRVLKPGGFIELAILDVDLNNMGNCGRRAVRQLKEKLHVAESKTHMGSAADMIIRHLGNGGFTGIKAAHVGVPVASSIGKSSYDGRSSSAQKTTKEPPSLSEMMRDPSPDADAGITKMVARVGRWWYSRCYESAGAAQSPPSRSIWDDKALLRECEDFGTSLKLMVCCARSPEIRSMD</sequence>
<feature type="compositionally biased region" description="Polar residues" evidence="1">
    <location>
        <begin position="631"/>
        <end position="643"/>
    </location>
</feature>
<feature type="compositionally biased region" description="Pro residues" evidence="1">
    <location>
        <begin position="366"/>
        <end position="376"/>
    </location>
</feature>
<feature type="compositionally biased region" description="Low complexity" evidence="1">
    <location>
        <begin position="1080"/>
        <end position="1091"/>
    </location>
</feature>
<proteinExistence type="predicted"/>
<dbReference type="Gene3D" id="3.40.50.150">
    <property type="entry name" value="Vaccinia Virus protein VP39"/>
    <property type="match status" value="1"/>
</dbReference>
<organism evidence="2 3">
    <name type="scientific">[Torrubiella] hemipterigena</name>
    <dbReference type="NCBI Taxonomy" id="1531966"/>
    <lineage>
        <taxon>Eukaryota</taxon>
        <taxon>Fungi</taxon>
        <taxon>Dikarya</taxon>
        <taxon>Ascomycota</taxon>
        <taxon>Pezizomycotina</taxon>
        <taxon>Sordariomycetes</taxon>
        <taxon>Hypocreomycetidae</taxon>
        <taxon>Hypocreales</taxon>
        <taxon>Clavicipitaceae</taxon>
        <taxon>Clavicipitaceae incertae sedis</taxon>
        <taxon>'Torrubiella' clade</taxon>
    </lineage>
</organism>
<feature type="compositionally biased region" description="Polar residues" evidence="1">
    <location>
        <begin position="1315"/>
        <end position="1327"/>
    </location>
</feature>
<feature type="compositionally biased region" description="Polar residues" evidence="1">
    <location>
        <begin position="273"/>
        <end position="285"/>
    </location>
</feature>
<feature type="region of interest" description="Disordered" evidence="1">
    <location>
        <begin position="1044"/>
        <end position="1092"/>
    </location>
</feature>
<feature type="compositionally biased region" description="Low complexity" evidence="1">
    <location>
        <begin position="191"/>
        <end position="207"/>
    </location>
</feature>
<feature type="compositionally biased region" description="Polar residues" evidence="1">
    <location>
        <begin position="1070"/>
        <end position="1079"/>
    </location>
</feature>
<feature type="compositionally biased region" description="Low complexity" evidence="1">
    <location>
        <begin position="339"/>
        <end position="348"/>
    </location>
</feature>
<evidence type="ECO:0000256" key="1">
    <source>
        <dbReference type="SAM" id="MobiDB-lite"/>
    </source>
</evidence>
<feature type="region of interest" description="Disordered" evidence="1">
    <location>
        <begin position="1"/>
        <end position="209"/>
    </location>
</feature>
<dbReference type="InterPro" id="IPR029063">
    <property type="entry name" value="SAM-dependent_MTases_sf"/>
</dbReference>
<evidence type="ECO:0000313" key="3">
    <source>
        <dbReference type="Proteomes" id="UP000039046"/>
    </source>
</evidence>